<dbReference type="Proteomes" id="UP000321124">
    <property type="component" value="Chromosome"/>
</dbReference>
<name>A0A8F3E0L1_9GAMM</name>
<dbReference type="RefSeq" id="WP_208659349.1">
    <property type="nucleotide sequence ID" value="NZ_CP031775.2"/>
</dbReference>
<gene>
    <name evidence="1" type="ORF">D0436_24155</name>
</gene>
<evidence type="ECO:0000313" key="2">
    <source>
        <dbReference type="Proteomes" id="UP000321124"/>
    </source>
</evidence>
<dbReference type="AlphaFoldDB" id="A0A8F3E0L1"/>
<reference evidence="1 2" key="1">
    <citation type="journal article" date="2019" name="Ecotoxicol. Environ. Saf.">
        <title>Microbial characterization of heavy metal resistant bacterial strains isolated from an electroplating wastewater treatment plant.</title>
        <authorList>
            <person name="Cai X."/>
            <person name="Zheng X."/>
            <person name="Zhang D."/>
            <person name="Iqbal W."/>
            <person name="Liu C."/>
            <person name="Yang B."/>
            <person name="Zhao X."/>
            <person name="Lu X."/>
            <person name="Mao Y."/>
        </authorList>
    </citation>
    <scope>NUCLEOTIDE SEQUENCE [LARGE SCALE GENOMIC DNA]</scope>
    <source>
        <strain evidence="1 2">Ni1-3</strain>
    </source>
</reference>
<accession>A0A8F3E0L1</accession>
<protein>
    <submittedName>
        <fullName evidence="1">Uncharacterized protein</fullName>
    </submittedName>
</protein>
<organism evidence="1 2">
    <name type="scientific">Shewanella decolorationis</name>
    <dbReference type="NCBI Taxonomy" id="256839"/>
    <lineage>
        <taxon>Bacteria</taxon>
        <taxon>Pseudomonadati</taxon>
        <taxon>Pseudomonadota</taxon>
        <taxon>Gammaproteobacteria</taxon>
        <taxon>Alteromonadales</taxon>
        <taxon>Shewanellaceae</taxon>
        <taxon>Shewanella</taxon>
    </lineage>
</organism>
<sequence length="56" mass="6204">MITHKQQKRAIASVQPLGGAATNCAPCWPPLNTSTGYDCLERWQNYSVTGKKKPQE</sequence>
<evidence type="ECO:0000313" key="1">
    <source>
        <dbReference type="EMBL" id="QWY79173.1"/>
    </source>
</evidence>
<proteinExistence type="predicted"/>
<dbReference type="EMBL" id="CP031775">
    <property type="protein sequence ID" value="QWY79173.1"/>
    <property type="molecule type" value="Genomic_DNA"/>
</dbReference>
<dbReference type="KEGG" id="sdeo:D0436_24155"/>